<feature type="domain" description="Integrase catalytic" evidence="10">
    <location>
        <begin position="1"/>
        <end position="62"/>
    </location>
</feature>
<keyword evidence="8" id="KW-0548">Nucleotidyltransferase</keyword>
<keyword evidence="6" id="KW-0229">DNA integration</keyword>
<evidence type="ECO:0000256" key="4">
    <source>
        <dbReference type="ARBA" id="ARBA00022801"/>
    </source>
</evidence>
<dbReference type="PANTHER" id="PTHR42648">
    <property type="entry name" value="TRANSPOSASE, PUTATIVE-RELATED"/>
    <property type="match status" value="1"/>
</dbReference>
<dbReference type="Proteomes" id="UP000036403">
    <property type="component" value="Unassembled WGS sequence"/>
</dbReference>
<dbReference type="GO" id="GO:0015074">
    <property type="term" value="P:DNA integration"/>
    <property type="evidence" value="ECO:0007669"/>
    <property type="project" value="UniProtKB-KW"/>
</dbReference>
<gene>
    <name evidence="11" type="ORF">RF55_14735</name>
</gene>
<dbReference type="InterPro" id="IPR036397">
    <property type="entry name" value="RNaseH_sf"/>
</dbReference>
<dbReference type="Gene3D" id="3.30.420.10">
    <property type="entry name" value="Ribonuclease H-like superfamily/Ribonuclease H"/>
    <property type="match status" value="1"/>
</dbReference>
<evidence type="ECO:0000256" key="9">
    <source>
        <dbReference type="ARBA" id="ARBA00023172"/>
    </source>
</evidence>
<dbReference type="AlphaFoldDB" id="A0A0J7K7D5"/>
<keyword evidence="9" id="KW-0233">DNA recombination</keyword>
<evidence type="ECO:0000259" key="10">
    <source>
        <dbReference type="PROSITE" id="PS50994"/>
    </source>
</evidence>
<keyword evidence="3" id="KW-0255">Endonuclease</keyword>
<evidence type="ECO:0000256" key="7">
    <source>
        <dbReference type="ARBA" id="ARBA00022918"/>
    </source>
</evidence>
<reference evidence="11 12" key="1">
    <citation type="submission" date="2015-04" db="EMBL/GenBank/DDBJ databases">
        <title>Lasius niger genome sequencing.</title>
        <authorList>
            <person name="Konorov E.A."/>
            <person name="Nikitin M.A."/>
            <person name="Kirill M.V."/>
            <person name="Chang P."/>
        </authorList>
    </citation>
    <scope>NUCLEOTIDE SEQUENCE [LARGE SCALE GENOMIC DNA]</scope>
    <source>
        <tissue evidence="11">Whole</tissue>
    </source>
</reference>
<sequence length="62" mass="7269">MKDIIAEANAYGHKIRRVRSDNAKEFIGKDMKKILRNYSIFHEVSTAYCPEQNGRAKRQNRT</sequence>
<dbReference type="GO" id="GO:0003964">
    <property type="term" value="F:RNA-directed DNA polymerase activity"/>
    <property type="evidence" value="ECO:0007669"/>
    <property type="project" value="UniProtKB-KW"/>
</dbReference>
<dbReference type="PANTHER" id="PTHR42648:SF11">
    <property type="entry name" value="TRANSPOSON TY4-P GAG-POL POLYPROTEIN"/>
    <property type="match status" value="1"/>
</dbReference>
<dbReference type="PROSITE" id="PS50994">
    <property type="entry name" value="INTEGRASE"/>
    <property type="match status" value="1"/>
</dbReference>
<keyword evidence="8" id="KW-0239">DNA-directed DNA polymerase</keyword>
<evidence type="ECO:0000256" key="2">
    <source>
        <dbReference type="ARBA" id="ARBA00022723"/>
    </source>
</evidence>
<evidence type="ECO:0000313" key="12">
    <source>
        <dbReference type="Proteomes" id="UP000036403"/>
    </source>
</evidence>
<organism evidence="11 12">
    <name type="scientific">Lasius niger</name>
    <name type="common">Black garden ant</name>
    <dbReference type="NCBI Taxonomy" id="67767"/>
    <lineage>
        <taxon>Eukaryota</taxon>
        <taxon>Metazoa</taxon>
        <taxon>Ecdysozoa</taxon>
        <taxon>Arthropoda</taxon>
        <taxon>Hexapoda</taxon>
        <taxon>Insecta</taxon>
        <taxon>Pterygota</taxon>
        <taxon>Neoptera</taxon>
        <taxon>Endopterygota</taxon>
        <taxon>Hymenoptera</taxon>
        <taxon>Apocrita</taxon>
        <taxon>Aculeata</taxon>
        <taxon>Formicoidea</taxon>
        <taxon>Formicidae</taxon>
        <taxon>Formicinae</taxon>
        <taxon>Lasius</taxon>
        <taxon>Lasius</taxon>
    </lineage>
</organism>
<keyword evidence="5" id="KW-0460">Magnesium</keyword>
<evidence type="ECO:0000256" key="5">
    <source>
        <dbReference type="ARBA" id="ARBA00022842"/>
    </source>
</evidence>
<dbReference type="EMBL" id="LBMM01012278">
    <property type="protein sequence ID" value="KMQ86302.1"/>
    <property type="molecule type" value="Genomic_DNA"/>
</dbReference>
<protein>
    <submittedName>
        <fullName evidence="11">Copia-like retrotransposable protein</fullName>
    </submittedName>
</protein>
<evidence type="ECO:0000256" key="8">
    <source>
        <dbReference type="ARBA" id="ARBA00022932"/>
    </source>
</evidence>
<evidence type="ECO:0000256" key="6">
    <source>
        <dbReference type="ARBA" id="ARBA00022908"/>
    </source>
</evidence>
<dbReference type="PaxDb" id="67767-A0A0J7K7D5"/>
<keyword evidence="4" id="KW-0378">Hydrolase</keyword>
<dbReference type="GO" id="GO:0016787">
    <property type="term" value="F:hydrolase activity"/>
    <property type="evidence" value="ECO:0007669"/>
    <property type="project" value="UniProtKB-KW"/>
</dbReference>
<accession>A0A0J7K7D5</accession>
<keyword evidence="7" id="KW-0695">RNA-directed DNA polymerase</keyword>
<evidence type="ECO:0000256" key="1">
    <source>
        <dbReference type="ARBA" id="ARBA00022722"/>
    </source>
</evidence>
<dbReference type="SUPFAM" id="SSF53098">
    <property type="entry name" value="Ribonuclease H-like"/>
    <property type="match status" value="1"/>
</dbReference>
<comment type="caution">
    <text evidence="11">The sequence shown here is derived from an EMBL/GenBank/DDBJ whole genome shotgun (WGS) entry which is preliminary data.</text>
</comment>
<evidence type="ECO:0000256" key="3">
    <source>
        <dbReference type="ARBA" id="ARBA00022759"/>
    </source>
</evidence>
<name>A0A0J7K7D5_LASNI</name>
<proteinExistence type="predicted"/>
<dbReference type="GO" id="GO:0004519">
    <property type="term" value="F:endonuclease activity"/>
    <property type="evidence" value="ECO:0007669"/>
    <property type="project" value="UniProtKB-KW"/>
</dbReference>
<dbReference type="InterPro" id="IPR001584">
    <property type="entry name" value="Integrase_cat-core"/>
</dbReference>
<dbReference type="GO" id="GO:0006310">
    <property type="term" value="P:DNA recombination"/>
    <property type="evidence" value="ECO:0007669"/>
    <property type="project" value="UniProtKB-KW"/>
</dbReference>
<dbReference type="GO" id="GO:0003887">
    <property type="term" value="F:DNA-directed DNA polymerase activity"/>
    <property type="evidence" value="ECO:0007669"/>
    <property type="project" value="UniProtKB-KW"/>
</dbReference>
<feature type="non-terminal residue" evidence="11">
    <location>
        <position position="62"/>
    </location>
</feature>
<evidence type="ECO:0000313" key="11">
    <source>
        <dbReference type="EMBL" id="KMQ86302.1"/>
    </source>
</evidence>
<keyword evidence="12" id="KW-1185">Reference proteome</keyword>
<dbReference type="GO" id="GO:0046872">
    <property type="term" value="F:metal ion binding"/>
    <property type="evidence" value="ECO:0007669"/>
    <property type="project" value="UniProtKB-KW"/>
</dbReference>
<keyword evidence="8" id="KW-0808">Transferase</keyword>
<dbReference type="OrthoDB" id="6754191at2759"/>
<dbReference type="GO" id="GO:0003676">
    <property type="term" value="F:nucleic acid binding"/>
    <property type="evidence" value="ECO:0007669"/>
    <property type="project" value="InterPro"/>
</dbReference>
<keyword evidence="2" id="KW-0479">Metal-binding</keyword>
<dbReference type="InterPro" id="IPR012337">
    <property type="entry name" value="RNaseH-like_sf"/>
</dbReference>
<dbReference type="InterPro" id="IPR039537">
    <property type="entry name" value="Retrotran_Ty1/copia-like"/>
</dbReference>
<keyword evidence="1" id="KW-0540">Nuclease</keyword>